<dbReference type="Gene3D" id="3.40.50.720">
    <property type="entry name" value="NAD(P)-binding Rossmann-like Domain"/>
    <property type="match status" value="2"/>
</dbReference>
<evidence type="ECO:0000313" key="9">
    <source>
        <dbReference type="Proteomes" id="UP000825701"/>
    </source>
</evidence>
<evidence type="ECO:0000256" key="5">
    <source>
        <dbReference type="SAM" id="MobiDB-lite"/>
    </source>
</evidence>
<dbReference type="GO" id="GO:0016616">
    <property type="term" value="F:oxidoreductase activity, acting on the CH-OH group of donors, NAD or NADP as acceptor"/>
    <property type="evidence" value="ECO:0007669"/>
    <property type="project" value="InterPro"/>
</dbReference>
<dbReference type="Pfam" id="PF00389">
    <property type="entry name" value="2-Hacid_dh"/>
    <property type="match status" value="1"/>
</dbReference>
<dbReference type="GO" id="GO:0051287">
    <property type="term" value="F:NAD binding"/>
    <property type="evidence" value="ECO:0007669"/>
    <property type="project" value="InterPro"/>
</dbReference>
<name>A0A9E6UNK8_9HYPH</name>
<sequence>MKHGVGVDSIDIPACTARGVPVLNTPGANAAAVAELAVGMMFAFARNIPAGHESVVTGAWKRTVGGEIGAKTLGIVGLGAIGRSLAKKAIGSACASWPRTFIPTAPSRPSTGSSSSSSTSFSSAPTMCRFTSSAAPTTRRSSTPIASRS</sequence>
<evidence type="ECO:0000256" key="3">
    <source>
        <dbReference type="ARBA" id="ARBA00023027"/>
    </source>
</evidence>
<dbReference type="Proteomes" id="UP000825701">
    <property type="component" value="Chromosome"/>
</dbReference>
<dbReference type="InterPro" id="IPR036291">
    <property type="entry name" value="NAD(P)-bd_dom_sf"/>
</dbReference>
<reference evidence="8" key="1">
    <citation type="submission" date="2021-08" db="EMBL/GenBank/DDBJ databases">
        <authorList>
            <person name="Zhang H."/>
            <person name="Xu M."/>
            <person name="Yu Z."/>
            <person name="Yang L."/>
            <person name="Cai Y."/>
        </authorList>
    </citation>
    <scope>NUCLEOTIDE SEQUENCE</scope>
    <source>
        <strain evidence="8">CHL1</strain>
    </source>
</reference>
<dbReference type="SUPFAM" id="SSF52283">
    <property type="entry name" value="Formate/glycerate dehydrogenase catalytic domain-like"/>
    <property type="match status" value="1"/>
</dbReference>
<feature type="domain" description="D-isomer specific 2-hydroxyacid dehydrogenase NAD-binding" evidence="7">
    <location>
        <begin position="38"/>
        <end position="92"/>
    </location>
</feature>
<dbReference type="InterPro" id="IPR050857">
    <property type="entry name" value="D-2-hydroxyacid_DH"/>
</dbReference>
<evidence type="ECO:0000256" key="2">
    <source>
        <dbReference type="ARBA" id="ARBA00023002"/>
    </source>
</evidence>
<feature type="domain" description="D-isomer specific 2-hydroxyacid dehydrogenase catalytic" evidence="6">
    <location>
        <begin position="3"/>
        <end position="121"/>
    </location>
</feature>
<dbReference type="InterPro" id="IPR006139">
    <property type="entry name" value="D-isomer_2_OHA_DH_cat_dom"/>
</dbReference>
<accession>A0A9E6UNK8</accession>
<dbReference type="SUPFAM" id="SSF51735">
    <property type="entry name" value="NAD(P)-binding Rossmann-fold domains"/>
    <property type="match status" value="1"/>
</dbReference>
<protein>
    <submittedName>
        <fullName evidence="8">Uncharacterized protein</fullName>
    </submittedName>
</protein>
<evidence type="ECO:0000256" key="4">
    <source>
        <dbReference type="RuleBase" id="RU003719"/>
    </source>
</evidence>
<dbReference type="PANTHER" id="PTHR42789:SF1">
    <property type="entry name" value="D-ISOMER SPECIFIC 2-HYDROXYACID DEHYDROGENASE FAMILY PROTEIN (AFU_ORTHOLOGUE AFUA_6G10090)"/>
    <property type="match status" value="1"/>
</dbReference>
<evidence type="ECO:0000313" key="8">
    <source>
        <dbReference type="EMBL" id="QZN98639.1"/>
    </source>
</evidence>
<dbReference type="PANTHER" id="PTHR42789">
    <property type="entry name" value="D-ISOMER SPECIFIC 2-HYDROXYACID DEHYDROGENASE FAMILY PROTEIN (AFU_ORTHOLOGUE AFUA_6G10090)"/>
    <property type="match status" value="1"/>
</dbReference>
<feature type="region of interest" description="Disordered" evidence="5">
    <location>
        <begin position="101"/>
        <end position="149"/>
    </location>
</feature>
<keyword evidence="3" id="KW-0520">NAD</keyword>
<dbReference type="Pfam" id="PF02826">
    <property type="entry name" value="2-Hacid_dh_C"/>
    <property type="match status" value="1"/>
</dbReference>
<keyword evidence="2 4" id="KW-0560">Oxidoreductase</keyword>
<keyword evidence="9" id="KW-1185">Reference proteome</keyword>
<comment type="similarity">
    <text evidence="1 4">Belongs to the D-isomer specific 2-hydroxyacid dehydrogenase family.</text>
</comment>
<gene>
    <name evidence="8" type="ORF">K6K41_16650</name>
</gene>
<evidence type="ECO:0000259" key="7">
    <source>
        <dbReference type="Pfam" id="PF02826"/>
    </source>
</evidence>
<dbReference type="KEGG" id="cmet:K6K41_16650"/>
<dbReference type="AlphaFoldDB" id="A0A9E6UNK8"/>
<evidence type="ECO:0000259" key="6">
    <source>
        <dbReference type="Pfam" id="PF00389"/>
    </source>
</evidence>
<dbReference type="InterPro" id="IPR006140">
    <property type="entry name" value="D-isomer_DH_NAD-bd"/>
</dbReference>
<dbReference type="EMBL" id="CP081869">
    <property type="protein sequence ID" value="QZN98639.1"/>
    <property type="molecule type" value="Genomic_DNA"/>
</dbReference>
<feature type="compositionally biased region" description="Low complexity" evidence="5">
    <location>
        <begin position="103"/>
        <end position="149"/>
    </location>
</feature>
<proteinExistence type="inferred from homology"/>
<organism evidence="8 9">
    <name type="scientific">Chenggangzhangella methanolivorans</name>
    <dbReference type="NCBI Taxonomy" id="1437009"/>
    <lineage>
        <taxon>Bacteria</taxon>
        <taxon>Pseudomonadati</taxon>
        <taxon>Pseudomonadota</taxon>
        <taxon>Alphaproteobacteria</taxon>
        <taxon>Hyphomicrobiales</taxon>
        <taxon>Methylopilaceae</taxon>
        <taxon>Chenggangzhangella</taxon>
    </lineage>
</organism>
<evidence type="ECO:0000256" key="1">
    <source>
        <dbReference type="ARBA" id="ARBA00005854"/>
    </source>
</evidence>